<comment type="caution">
    <text evidence="2">The sequence shown here is derived from an EMBL/GenBank/DDBJ whole genome shotgun (WGS) entry which is preliminary data.</text>
</comment>
<reference evidence="2" key="1">
    <citation type="submission" date="2020-02" db="EMBL/GenBank/DDBJ databases">
        <title>Delineation of the pyrene-degrading pathway in Roseobacter clade bacteria by genomic analysis.</title>
        <authorList>
            <person name="Zhou H."/>
            <person name="Wang H."/>
        </authorList>
    </citation>
    <scope>NUCLEOTIDE SEQUENCE</scope>
    <source>
        <strain evidence="2">PrR005</strain>
    </source>
</reference>
<dbReference type="EMBL" id="JAAGOX010000002">
    <property type="protein sequence ID" value="NDW43653.1"/>
    <property type="molecule type" value="Genomic_DNA"/>
</dbReference>
<feature type="region of interest" description="Disordered" evidence="1">
    <location>
        <begin position="199"/>
        <end position="227"/>
    </location>
</feature>
<sequence>MRKVHLHGSLTKYGKVIELNVLTASEAIAALNANFPGFLGDLASGSWVILRGDPESGMVLDEDAVASMRLGNADLHIMPEVLGAKNGNGTIKAILGVALIAITAGGAAPFLANPIIAGATSGATWGNAIGQMGLAMALTGVSSMLAPESASAEDEKSYPLTGPVSSYGEGHAVQIIYGGPIITGGMLISGGIDANGLESVTPAPVETPDADAVENDPLNDWELEGGR</sequence>
<feature type="compositionally biased region" description="Acidic residues" evidence="1">
    <location>
        <begin position="208"/>
        <end position="227"/>
    </location>
</feature>
<gene>
    <name evidence="2" type="ORF">G0P99_01620</name>
</gene>
<name>A0A6B2NKY0_9RHOB</name>
<organism evidence="2">
    <name type="scientific">Ruegeria sp. PrR005</name>
    <dbReference type="NCBI Taxonomy" id="2706882"/>
    <lineage>
        <taxon>Bacteria</taxon>
        <taxon>Pseudomonadati</taxon>
        <taxon>Pseudomonadota</taxon>
        <taxon>Alphaproteobacteria</taxon>
        <taxon>Rhodobacterales</taxon>
        <taxon>Roseobacteraceae</taxon>
        <taxon>Ruegeria</taxon>
    </lineage>
</organism>
<dbReference type="AlphaFoldDB" id="A0A6B2NKY0"/>
<evidence type="ECO:0000313" key="2">
    <source>
        <dbReference type="EMBL" id="NDW43653.1"/>
    </source>
</evidence>
<accession>A0A6B2NKY0</accession>
<proteinExistence type="predicted"/>
<evidence type="ECO:0000256" key="1">
    <source>
        <dbReference type="SAM" id="MobiDB-lite"/>
    </source>
</evidence>
<dbReference type="RefSeq" id="WP_164127061.1">
    <property type="nucleotide sequence ID" value="NZ_JAAGOX010000002.1"/>
</dbReference>
<protein>
    <submittedName>
        <fullName evidence="2">Tail assembly protein</fullName>
    </submittedName>
</protein>